<evidence type="ECO:0000256" key="5">
    <source>
        <dbReference type="RuleBase" id="RU363076"/>
    </source>
</evidence>
<organism evidence="6 7">
    <name type="scientific">Sphaeroforma arctica JP610</name>
    <dbReference type="NCBI Taxonomy" id="667725"/>
    <lineage>
        <taxon>Eukaryota</taxon>
        <taxon>Ichthyosporea</taxon>
        <taxon>Ichthyophonida</taxon>
        <taxon>Sphaeroforma</taxon>
    </lineage>
</organism>
<dbReference type="AlphaFoldDB" id="A0A0L0FUG2"/>
<dbReference type="PANTHER" id="PTHR23427">
    <property type="entry name" value="SURFEIT LOCUS PROTEIN"/>
    <property type="match status" value="1"/>
</dbReference>
<name>A0A0L0FUG2_9EUKA</name>
<evidence type="ECO:0000313" key="6">
    <source>
        <dbReference type="EMBL" id="KNC80299.1"/>
    </source>
</evidence>
<protein>
    <recommendedName>
        <fullName evidence="5">SURF1-like protein</fullName>
    </recommendedName>
</protein>
<dbReference type="EMBL" id="KQ242170">
    <property type="protein sequence ID" value="KNC80299.1"/>
    <property type="molecule type" value="Genomic_DNA"/>
</dbReference>
<evidence type="ECO:0000256" key="4">
    <source>
        <dbReference type="ARBA" id="ARBA00023136"/>
    </source>
</evidence>
<keyword evidence="5" id="KW-0999">Mitochondrion inner membrane</keyword>
<proteinExistence type="inferred from homology"/>
<dbReference type="RefSeq" id="XP_014154201.1">
    <property type="nucleotide sequence ID" value="XM_014298726.1"/>
</dbReference>
<dbReference type="InterPro" id="IPR045214">
    <property type="entry name" value="Surf1/Surf4"/>
</dbReference>
<dbReference type="eggNOG" id="KOG1563">
    <property type="taxonomic scope" value="Eukaryota"/>
</dbReference>
<dbReference type="InterPro" id="IPR002994">
    <property type="entry name" value="Surf1/Shy1"/>
</dbReference>
<keyword evidence="4" id="KW-0472">Membrane</keyword>
<comment type="subcellular location">
    <subcellularLocation>
        <location evidence="1">Membrane</location>
    </subcellularLocation>
    <subcellularLocation>
        <location evidence="5">Mitochondrion inner membrane</location>
        <topology evidence="5">Multi-pass membrane protein</topology>
    </subcellularLocation>
</comment>
<reference evidence="6 7" key="1">
    <citation type="submission" date="2011-02" db="EMBL/GenBank/DDBJ databases">
        <title>The Genome Sequence of Sphaeroforma arctica JP610.</title>
        <authorList>
            <consortium name="The Broad Institute Genome Sequencing Platform"/>
            <person name="Russ C."/>
            <person name="Cuomo C."/>
            <person name="Young S.K."/>
            <person name="Zeng Q."/>
            <person name="Gargeya S."/>
            <person name="Alvarado L."/>
            <person name="Berlin A."/>
            <person name="Chapman S.B."/>
            <person name="Chen Z."/>
            <person name="Freedman E."/>
            <person name="Gellesch M."/>
            <person name="Goldberg J."/>
            <person name="Griggs A."/>
            <person name="Gujja S."/>
            <person name="Heilman E."/>
            <person name="Heiman D."/>
            <person name="Howarth C."/>
            <person name="Mehta T."/>
            <person name="Neiman D."/>
            <person name="Pearson M."/>
            <person name="Roberts A."/>
            <person name="Saif S."/>
            <person name="Shea T."/>
            <person name="Shenoy N."/>
            <person name="Sisk P."/>
            <person name="Stolte C."/>
            <person name="Sykes S."/>
            <person name="White J."/>
            <person name="Yandava C."/>
            <person name="Burger G."/>
            <person name="Gray M.W."/>
            <person name="Holland P.W.H."/>
            <person name="King N."/>
            <person name="Lang F.B.F."/>
            <person name="Roger A.J."/>
            <person name="Ruiz-Trillo I."/>
            <person name="Haas B."/>
            <person name="Nusbaum C."/>
            <person name="Birren B."/>
        </authorList>
    </citation>
    <scope>NUCLEOTIDE SEQUENCE [LARGE SCALE GENOMIC DNA]</scope>
    <source>
        <strain evidence="6 7">JP610</strain>
    </source>
</reference>
<sequence length="107" mass="12205">SSNYRVHIHAISEWVLVNRGWVPNHLRDATKRSAEAQPTGEIQLDAIVRKGDQGNAFVKNDPQRNQWFYRDVFAMAKHTGAQPYIFDATEGRYNHSPDIGVTDDLNL</sequence>
<gene>
    <name evidence="6" type="ORF">SARC_07334</name>
</gene>
<dbReference type="GO" id="GO:0005743">
    <property type="term" value="C:mitochondrial inner membrane"/>
    <property type="evidence" value="ECO:0007669"/>
    <property type="project" value="UniProtKB-SubCell"/>
</dbReference>
<keyword evidence="7" id="KW-1185">Reference proteome</keyword>
<keyword evidence="5" id="KW-0496">Mitochondrion</keyword>
<dbReference type="GeneID" id="25907838"/>
<accession>A0A0L0FUG2</accession>
<evidence type="ECO:0000256" key="1">
    <source>
        <dbReference type="ARBA" id="ARBA00004370"/>
    </source>
</evidence>
<feature type="non-terminal residue" evidence="6">
    <location>
        <position position="1"/>
    </location>
</feature>
<dbReference type="Proteomes" id="UP000054560">
    <property type="component" value="Unassembled WGS sequence"/>
</dbReference>
<dbReference type="PROSITE" id="PS50895">
    <property type="entry name" value="SURF1"/>
    <property type="match status" value="1"/>
</dbReference>
<keyword evidence="2" id="KW-0812">Transmembrane</keyword>
<comment type="function">
    <text evidence="5">Probably involved in the biogenesis of the COX complex.</text>
</comment>
<dbReference type="OrthoDB" id="10040024at2759"/>
<evidence type="ECO:0000256" key="3">
    <source>
        <dbReference type="ARBA" id="ARBA00022989"/>
    </source>
</evidence>
<dbReference type="Pfam" id="PF02104">
    <property type="entry name" value="SURF1"/>
    <property type="match status" value="1"/>
</dbReference>
<dbReference type="STRING" id="667725.A0A0L0FUG2"/>
<evidence type="ECO:0000256" key="2">
    <source>
        <dbReference type="ARBA" id="ARBA00022692"/>
    </source>
</evidence>
<comment type="similarity">
    <text evidence="5">Belongs to the SURF1 family.</text>
</comment>
<dbReference type="PANTHER" id="PTHR23427:SF2">
    <property type="entry name" value="SURFEIT LOCUS PROTEIN 1"/>
    <property type="match status" value="1"/>
</dbReference>
<keyword evidence="3" id="KW-1133">Transmembrane helix</keyword>
<evidence type="ECO:0000313" key="7">
    <source>
        <dbReference type="Proteomes" id="UP000054560"/>
    </source>
</evidence>